<evidence type="ECO:0000259" key="3">
    <source>
        <dbReference type="PROSITE" id="PS51272"/>
    </source>
</evidence>
<dbReference type="PANTHER" id="PTHR46388:SF2">
    <property type="entry name" value="NHL REPEAT-CONTAINING PROTEIN 2"/>
    <property type="match status" value="1"/>
</dbReference>
<feature type="repeat" description="NHL" evidence="2">
    <location>
        <begin position="291"/>
        <end position="322"/>
    </location>
</feature>
<dbReference type="OrthoDB" id="2663432at2"/>
<evidence type="ECO:0000313" key="4">
    <source>
        <dbReference type="EMBL" id="RED56176.1"/>
    </source>
</evidence>
<accession>A0A3D9I4S5</accession>
<evidence type="ECO:0000256" key="1">
    <source>
        <dbReference type="ARBA" id="ARBA00022737"/>
    </source>
</evidence>
<dbReference type="Gene3D" id="2.120.10.30">
    <property type="entry name" value="TolB, C-terminal domain"/>
    <property type="match status" value="3"/>
</dbReference>
<keyword evidence="1" id="KW-0677">Repeat</keyword>
<dbReference type="Pfam" id="PF01436">
    <property type="entry name" value="NHL"/>
    <property type="match status" value="1"/>
</dbReference>
<feature type="repeat" description="NHL" evidence="2">
    <location>
        <begin position="118"/>
        <end position="151"/>
    </location>
</feature>
<gene>
    <name evidence="4" type="ORF">DFP98_14016</name>
</gene>
<feature type="domain" description="SLH" evidence="3">
    <location>
        <begin position="1357"/>
        <end position="1417"/>
    </location>
</feature>
<keyword evidence="5" id="KW-1185">Reference proteome</keyword>
<dbReference type="PANTHER" id="PTHR46388">
    <property type="entry name" value="NHL REPEAT-CONTAINING PROTEIN 2"/>
    <property type="match status" value="1"/>
</dbReference>
<dbReference type="SUPFAM" id="SSF63829">
    <property type="entry name" value="Calcium-dependent phosphotriesterase"/>
    <property type="match status" value="1"/>
</dbReference>
<dbReference type="InterPro" id="IPR001258">
    <property type="entry name" value="NHL_repeat"/>
</dbReference>
<dbReference type="InterPro" id="IPR001119">
    <property type="entry name" value="SLH_dom"/>
</dbReference>
<sequence>MMKFQFRRRMAQFTVCILTLGMLAGWLPFGHERAYAGTGGIIDTVAGGSYGDEGDGGPAVDAELENPSAVAMDSIGNLYIADAGNNKIRKVNAVTKQISTVAGDGNYGYAGDGNSALGAQFRNPTGVAVDDDGNVYIADKYNNRIRKIDADGNISTIAGTGVNDYSGDSGLAVDAALSNPSAVAIYDGNLYIADTSNHRIRLIDAAGNIHTVAGSDDSGYSGDGGKAVEARLYYPSAIAVDGSGNLYIADTYNNRIRKVDFSSGIGIISTVAGSSLTDGFGGDGGSAVEAQLNEPEGVAIDDSGNLYISDTDNNRIRKVIPSGTIMTIAGIGTGGYSGDGGSGLLAELNGPLGITLDSAGNLIIADTYNYAIRIQDPYIPSSEASLSNIMLSSGTLSPAFAPGTTDYTASVVNGISSIRVTPTTTNSLMSVKVNGQRIASGTGSGDINLDVGDNRIDLVVLAEDGVTEKPYTIIVKREVSSNANLSQLSLSNGTLSPTFISTTTTYTATASQSQISVTPTLSDAMASVKVNGTPVVSGTTSLPISLNMGSITPIEIVVTAQNGTTTKSYTINVTRTISANADLSGLLLSSGTLSPAFAAGTTDYEASVENSVSSITVTPTTADGSAGVTVNDVPVNSGFASAPLPLVVGSNMIKVEVTAENGMKRLYTVTVTRAESSNADLTDLTLSNGELIPSFVPGTFKTSVGHQVSSVTVTPTVADTVHATVTISLYAGGGTLVSGPFAVPSGTASPSLPLAVGSNTITVLVTAQDGTTKTYTVTATRGASSNADLSNLTLSSGTLVPAFAGTYTASVGHSVSSITVTPTLSEAANASVTASVYSGSGTLVGGPHIVLSGTASPALPLSEGNNKIEVVVTAQDGATKIYTVTVTRAAGGGQANLSGLSLSSGTLSPSFDPDTIQYTASVGAAISNVTVTMTVSDMDKAATTVSVYNSTGTLTSGPFAMTSGTAAFSLALNAGSNEISLVVTTLGGATKTYKIDITRAASGTSPGGGGGGGGGGGAFISKPVIDLNGQTLDPARIDTKNPFVTLAATPKDGVTYVSVPASILTDLSVKNADFHLEITTPYAIYQVAVNLVSRIPEFNALLEKNRLKAEDVSFKITLTDKSGDKTLQAEIASVLPNGKVLGAIVDFRIDIVHTNTGLTIGTAGQFNQALTRLIPMPNKSTDLPELWGAFRYNEMNKKLEFVPAKKVKKDGVAYISILSFTNSVYLAASKTVGFSDMEQHWARSFVDLAAVKGLVEGIGNEKYAPDKKMTRAEFATLLVRSLGRGAFDASSTAYVDVKPEAWYANAVAQAKELGLLDIVSGTSFRPDQPLTREEMASMLAAVIAQGKLPTATELIGADNFKDIESVDPAYLEDVRLMVKLQIMTGVSKDAFDPQGQVTRAQAATVFIRTLQALGMVD</sequence>
<evidence type="ECO:0000313" key="5">
    <source>
        <dbReference type="Proteomes" id="UP000256977"/>
    </source>
</evidence>
<organism evidence="4 5">
    <name type="scientific">Cohnella phaseoli</name>
    <dbReference type="NCBI Taxonomy" id="456490"/>
    <lineage>
        <taxon>Bacteria</taxon>
        <taxon>Bacillati</taxon>
        <taxon>Bacillota</taxon>
        <taxon>Bacilli</taxon>
        <taxon>Bacillales</taxon>
        <taxon>Paenibacillaceae</taxon>
        <taxon>Cohnella</taxon>
    </lineage>
</organism>
<comment type="caution">
    <text evidence="4">The sequence shown here is derived from an EMBL/GenBank/DDBJ whole genome shotgun (WGS) entry which is preliminary data.</text>
</comment>
<name>A0A3D9I4S5_9BACL</name>
<dbReference type="EMBL" id="QRDZ01000040">
    <property type="protein sequence ID" value="RED56176.1"/>
    <property type="molecule type" value="Genomic_DNA"/>
</dbReference>
<dbReference type="PROSITE" id="PS51125">
    <property type="entry name" value="NHL"/>
    <property type="match status" value="3"/>
</dbReference>
<dbReference type="InterPro" id="IPR056822">
    <property type="entry name" value="TEN_NHL"/>
</dbReference>
<dbReference type="Proteomes" id="UP000256977">
    <property type="component" value="Unassembled WGS sequence"/>
</dbReference>
<dbReference type="SUPFAM" id="SSF63825">
    <property type="entry name" value="YWTD domain"/>
    <property type="match status" value="1"/>
</dbReference>
<dbReference type="RefSeq" id="WP_116064979.1">
    <property type="nucleotide sequence ID" value="NZ_QRDZ01000040.1"/>
</dbReference>
<feature type="domain" description="SLH" evidence="3">
    <location>
        <begin position="1293"/>
        <end position="1353"/>
    </location>
</feature>
<dbReference type="Pfam" id="PF25021">
    <property type="entry name" value="TEN_NHL"/>
    <property type="match status" value="2"/>
</dbReference>
<proteinExistence type="predicted"/>
<dbReference type="InterPro" id="IPR025883">
    <property type="entry name" value="Cadherin-like_domain"/>
</dbReference>
<protein>
    <submittedName>
        <fullName evidence="4">NHL repeat-containing protein</fullName>
    </submittedName>
</protein>
<reference evidence="4 5" key="1">
    <citation type="submission" date="2018-07" db="EMBL/GenBank/DDBJ databases">
        <title>Genomic Encyclopedia of Type Strains, Phase III (KMG-III): the genomes of soil and plant-associated and newly described type strains.</title>
        <authorList>
            <person name="Whitman W."/>
        </authorList>
    </citation>
    <scope>NUCLEOTIDE SEQUENCE [LARGE SCALE GENOMIC DNA]</scope>
    <source>
        <strain evidence="4 5">CECT 7287</strain>
    </source>
</reference>
<feature type="repeat" description="NHL" evidence="2">
    <location>
        <begin position="232"/>
        <end position="262"/>
    </location>
</feature>
<dbReference type="CDD" id="cd14953">
    <property type="entry name" value="NHL_like_1"/>
    <property type="match status" value="1"/>
</dbReference>
<dbReference type="InterPro" id="IPR011042">
    <property type="entry name" value="6-blade_b-propeller_TolB-like"/>
</dbReference>
<feature type="domain" description="SLH" evidence="3">
    <location>
        <begin position="1229"/>
        <end position="1292"/>
    </location>
</feature>
<dbReference type="Pfam" id="PF12733">
    <property type="entry name" value="Cadherin-like"/>
    <property type="match status" value="6"/>
</dbReference>
<dbReference type="PROSITE" id="PS51272">
    <property type="entry name" value="SLH"/>
    <property type="match status" value="3"/>
</dbReference>
<evidence type="ECO:0000256" key="2">
    <source>
        <dbReference type="PROSITE-ProRule" id="PRU00504"/>
    </source>
</evidence>
<dbReference type="Pfam" id="PF00395">
    <property type="entry name" value="SLH"/>
    <property type="match status" value="3"/>
</dbReference>